<keyword evidence="13" id="KW-0819">tRNA processing</keyword>
<dbReference type="HAMAP" id="MF_01849">
    <property type="entry name" value="RNA_methyltr_RlmN"/>
    <property type="match status" value="1"/>
</dbReference>
<dbReference type="InterPro" id="IPR004383">
    <property type="entry name" value="rRNA_lsu_MTrfase_RlmN/Cfr"/>
</dbReference>
<feature type="binding site" evidence="13">
    <location>
        <position position="121"/>
    </location>
    <ligand>
        <name>[4Fe-4S] cluster</name>
        <dbReference type="ChEBI" id="CHEBI:49883"/>
        <note>4Fe-4S-S-AdoMet</note>
    </ligand>
</feature>
<dbReference type="GO" id="GO:0070475">
    <property type="term" value="P:rRNA base methylation"/>
    <property type="evidence" value="ECO:0007669"/>
    <property type="project" value="UniProtKB-UniRule"/>
</dbReference>
<evidence type="ECO:0000256" key="13">
    <source>
        <dbReference type="HAMAP-Rule" id="MF_01849"/>
    </source>
</evidence>
<keyword evidence="3 13" id="KW-0004">4Fe-4S</keyword>
<comment type="similarity">
    <text evidence="2 13">Belongs to the radical SAM superfamily. RlmN family.</text>
</comment>
<keyword evidence="12 13" id="KW-1015">Disulfide bond</keyword>
<keyword evidence="6 13" id="KW-0489">Methyltransferase</keyword>
<protein>
    <recommendedName>
        <fullName evidence="13">Probable dual-specificity RNA methyltransferase RlmN</fullName>
        <ecNumber evidence="13">2.1.1.192</ecNumber>
    </recommendedName>
    <alternativeName>
        <fullName evidence="13">23S rRNA (adenine(2503)-C(2))-methyltransferase</fullName>
    </alternativeName>
    <alternativeName>
        <fullName evidence="13">23S rRNA m2A2503 methyltransferase</fullName>
    </alternativeName>
    <alternativeName>
        <fullName evidence="13">Ribosomal RNA large subunit methyltransferase N</fullName>
    </alternativeName>
    <alternativeName>
        <fullName evidence="13">tRNA (adenine(37)-C(2))-methyltransferase</fullName>
    </alternativeName>
    <alternativeName>
        <fullName evidence="13">tRNA m2A37 methyltransferase</fullName>
    </alternativeName>
</protein>
<comment type="function">
    <text evidence="13">Specifically methylates position 2 of adenine 2503 in 23S rRNA and position 2 of adenine 37 in tRNAs.</text>
</comment>
<feature type="active site" description="Proton acceptor" evidence="13">
    <location>
        <position position="97"/>
    </location>
</feature>
<keyword evidence="4 13" id="KW-0963">Cytoplasm</keyword>
<evidence type="ECO:0000259" key="14">
    <source>
        <dbReference type="PROSITE" id="PS51918"/>
    </source>
</evidence>
<dbReference type="GO" id="GO:0070040">
    <property type="term" value="F:rRNA (adenine(2503)-C2-)-methyltransferase activity"/>
    <property type="evidence" value="ECO:0007669"/>
    <property type="project" value="UniProtKB-UniRule"/>
</dbReference>
<feature type="binding site" evidence="13">
    <location>
        <position position="117"/>
    </location>
    <ligand>
        <name>[4Fe-4S] cluster</name>
        <dbReference type="ChEBI" id="CHEBI:49883"/>
        <note>4Fe-4S-S-AdoMet</note>
    </ligand>
</feature>
<evidence type="ECO:0000256" key="10">
    <source>
        <dbReference type="ARBA" id="ARBA00023004"/>
    </source>
</evidence>
<dbReference type="PROSITE" id="PS51918">
    <property type="entry name" value="RADICAL_SAM"/>
    <property type="match status" value="1"/>
</dbReference>
<evidence type="ECO:0000256" key="11">
    <source>
        <dbReference type="ARBA" id="ARBA00023014"/>
    </source>
</evidence>
<dbReference type="GO" id="GO:0019843">
    <property type="term" value="F:rRNA binding"/>
    <property type="evidence" value="ECO:0007669"/>
    <property type="project" value="UniProtKB-UniRule"/>
</dbReference>
<reference evidence="15 16" key="1">
    <citation type="submission" date="2019-07" db="EMBL/GenBank/DDBJ databases">
        <title>Whole genome shotgun sequence of Brevifollis gellanilyticus NBRC 108608.</title>
        <authorList>
            <person name="Hosoyama A."/>
            <person name="Uohara A."/>
            <person name="Ohji S."/>
            <person name="Ichikawa N."/>
        </authorList>
    </citation>
    <scope>NUCLEOTIDE SEQUENCE [LARGE SCALE GENOMIC DNA]</scope>
    <source>
        <strain evidence="15 16">NBRC 108608</strain>
    </source>
</reference>
<dbReference type="SFLD" id="SFLDS00029">
    <property type="entry name" value="Radical_SAM"/>
    <property type="match status" value="1"/>
</dbReference>
<dbReference type="GO" id="GO:0046872">
    <property type="term" value="F:metal ion binding"/>
    <property type="evidence" value="ECO:0007669"/>
    <property type="project" value="UniProtKB-KW"/>
</dbReference>
<dbReference type="FunFam" id="3.20.20.70:FF:000014">
    <property type="entry name" value="Probable dual-specificity RNA methyltransferase RlmN"/>
    <property type="match status" value="1"/>
</dbReference>
<feature type="binding site" evidence="13">
    <location>
        <begin position="167"/>
        <end position="168"/>
    </location>
    <ligand>
        <name>S-adenosyl-L-methionine</name>
        <dbReference type="ChEBI" id="CHEBI:59789"/>
    </ligand>
</feature>
<dbReference type="InterPro" id="IPR013785">
    <property type="entry name" value="Aldolase_TIM"/>
</dbReference>
<dbReference type="PANTHER" id="PTHR30544">
    <property type="entry name" value="23S RRNA METHYLTRANSFERASE"/>
    <property type="match status" value="1"/>
</dbReference>
<dbReference type="Proteomes" id="UP000321577">
    <property type="component" value="Unassembled WGS sequence"/>
</dbReference>
<comment type="caution">
    <text evidence="13">Lacks conserved residue(s) required for the propagation of feature annotation.</text>
</comment>
<feature type="domain" description="Radical SAM core" evidence="14">
    <location>
        <begin position="103"/>
        <end position="336"/>
    </location>
</feature>
<dbReference type="SFLD" id="SFLDF00275">
    <property type="entry name" value="adenosine_C2_methyltransferase"/>
    <property type="match status" value="1"/>
</dbReference>
<dbReference type="InterPro" id="IPR027492">
    <property type="entry name" value="RNA_MTrfase_RlmN"/>
</dbReference>
<evidence type="ECO:0000256" key="7">
    <source>
        <dbReference type="ARBA" id="ARBA00022679"/>
    </source>
</evidence>
<comment type="caution">
    <text evidence="15">The sequence shown here is derived from an EMBL/GenBank/DDBJ whole genome shotgun (WGS) entry which is preliminary data.</text>
</comment>
<proteinExistence type="inferred from homology"/>
<dbReference type="NCBIfam" id="TIGR00048">
    <property type="entry name" value="rRNA_mod_RlmN"/>
    <property type="match status" value="1"/>
</dbReference>
<evidence type="ECO:0000256" key="6">
    <source>
        <dbReference type="ARBA" id="ARBA00022603"/>
    </source>
</evidence>
<feature type="binding site" evidence="13">
    <location>
        <position position="124"/>
    </location>
    <ligand>
        <name>[4Fe-4S] cluster</name>
        <dbReference type="ChEBI" id="CHEBI:49883"/>
        <note>4Fe-4S-S-AdoMet</note>
    </ligand>
</feature>
<evidence type="ECO:0000256" key="9">
    <source>
        <dbReference type="ARBA" id="ARBA00022723"/>
    </source>
</evidence>
<comment type="miscellaneous">
    <text evidence="13">Reaction proceeds by a ping-pong mechanism involving intermediate methylation of a conserved cysteine residue.</text>
</comment>
<evidence type="ECO:0000256" key="12">
    <source>
        <dbReference type="ARBA" id="ARBA00023157"/>
    </source>
</evidence>
<dbReference type="AlphaFoldDB" id="A0A512M7F2"/>
<keyword evidence="11 13" id="KW-0411">Iron-sulfur</keyword>
<keyword evidence="5 13" id="KW-0698">rRNA processing</keyword>
<evidence type="ECO:0000313" key="15">
    <source>
        <dbReference type="EMBL" id="GEP42668.1"/>
    </source>
</evidence>
<dbReference type="SUPFAM" id="SSF102114">
    <property type="entry name" value="Radical SAM enzymes"/>
    <property type="match status" value="1"/>
</dbReference>
<evidence type="ECO:0000256" key="4">
    <source>
        <dbReference type="ARBA" id="ARBA00022490"/>
    </source>
</evidence>
<sequence>MFLLDLTFDELQALLVQEGLRPAHGATLWNALHFRAVTDLAACEHFLPPLKRWVAERVGTEPGQHQVDVPPVSSDIPSGDGLTHKFLLRLQDGQEIETVVMSYTGRHTACISTQAGCAMGCVFCATGQMGFVRHLRPGEIVAQVHHARRVLKHRGERLRNLVLMGMGEPLHNYESVMKALEIISDTRGANIGPSKVSVSTVGVVPGILRLAEENRPCNLAVSLHGSTEEERAALIPANQRWPLSQLMAACRTYGEKTGRRIFFAWTLIEGVNDTPDHARRVITLLEGVDAHVNLIPLNETSGYEGHESAESSGNEFHRIIQEAGIPCTIRQRRGIDVAAGCGQLKAARRKRS</sequence>
<dbReference type="GO" id="GO:0051539">
    <property type="term" value="F:4 iron, 4 sulfur cluster binding"/>
    <property type="evidence" value="ECO:0007669"/>
    <property type="project" value="UniProtKB-UniRule"/>
</dbReference>
<dbReference type="PIRSF" id="PIRSF006004">
    <property type="entry name" value="CHP00048"/>
    <property type="match status" value="1"/>
</dbReference>
<dbReference type="InterPro" id="IPR058240">
    <property type="entry name" value="rSAM_sf"/>
</dbReference>
<dbReference type="InterPro" id="IPR007197">
    <property type="entry name" value="rSAM"/>
</dbReference>
<keyword evidence="7 13" id="KW-0808">Transferase</keyword>
<feature type="binding site" evidence="13">
    <location>
        <position position="298"/>
    </location>
    <ligand>
        <name>S-adenosyl-L-methionine</name>
        <dbReference type="ChEBI" id="CHEBI:59789"/>
    </ligand>
</feature>
<evidence type="ECO:0000256" key="2">
    <source>
        <dbReference type="ARBA" id="ARBA00007544"/>
    </source>
</evidence>
<dbReference type="PANTHER" id="PTHR30544:SF5">
    <property type="entry name" value="RADICAL SAM CORE DOMAIN-CONTAINING PROTEIN"/>
    <property type="match status" value="1"/>
</dbReference>
<evidence type="ECO:0000256" key="8">
    <source>
        <dbReference type="ARBA" id="ARBA00022691"/>
    </source>
</evidence>
<dbReference type="GO" id="GO:0000049">
    <property type="term" value="F:tRNA binding"/>
    <property type="evidence" value="ECO:0007669"/>
    <property type="project" value="UniProtKB-UniRule"/>
</dbReference>
<evidence type="ECO:0000256" key="1">
    <source>
        <dbReference type="ARBA" id="ARBA00004496"/>
    </source>
</evidence>
<keyword evidence="9 13" id="KW-0479">Metal-binding</keyword>
<comment type="catalytic activity">
    <reaction evidence="13">
        <text>adenosine(37) in tRNA + 2 reduced [2Fe-2S]-[ferredoxin] + 2 S-adenosyl-L-methionine = 2-methyladenosine(37) in tRNA + 5'-deoxyadenosine + L-methionine + 2 oxidized [2Fe-2S]-[ferredoxin] + S-adenosyl-L-homocysteine</text>
        <dbReference type="Rhea" id="RHEA:43332"/>
        <dbReference type="Rhea" id="RHEA-COMP:10000"/>
        <dbReference type="Rhea" id="RHEA-COMP:10001"/>
        <dbReference type="Rhea" id="RHEA-COMP:10162"/>
        <dbReference type="Rhea" id="RHEA-COMP:10485"/>
        <dbReference type="ChEBI" id="CHEBI:17319"/>
        <dbReference type="ChEBI" id="CHEBI:33737"/>
        <dbReference type="ChEBI" id="CHEBI:33738"/>
        <dbReference type="ChEBI" id="CHEBI:57844"/>
        <dbReference type="ChEBI" id="CHEBI:57856"/>
        <dbReference type="ChEBI" id="CHEBI:59789"/>
        <dbReference type="ChEBI" id="CHEBI:74411"/>
        <dbReference type="ChEBI" id="CHEBI:74497"/>
        <dbReference type="EC" id="2.1.1.192"/>
    </reaction>
</comment>
<comment type="cofactor">
    <cofactor evidence="13">
        <name>[4Fe-4S] cluster</name>
        <dbReference type="ChEBI" id="CHEBI:49883"/>
    </cofactor>
    <text evidence="13">Binds 1 [4Fe-4S] cluster. The cluster is coordinated with 3 cysteines and an exchangeable S-adenosyl-L-methionine.</text>
</comment>
<comment type="subcellular location">
    <subcellularLocation>
        <location evidence="1 13">Cytoplasm</location>
    </subcellularLocation>
</comment>
<keyword evidence="8 13" id="KW-0949">S-adenosyl-L-methionine</keyword>
<feature type="binding site" evidence="13">
    <location>
        <position position="199"/>
    </location>
    <ligand>
        <name>S-adenosyl-L-methionine</name>
        <dbReference type="ChEBI" id="CHEBI:59789"/>
    </ligand>
</feature>
<dbReference type="EC" id="2.1.1.192" evidence="13"/>
<comment type="catalytic activity">
    <reaction evidence="13">
        <text>adenosine(2503) in 23S rRNA + 2 reduced [2Fe-2S]-[ferredoxin] + 2 S-adenosyl-L-methionine = 2-methyladenosine(2503) in 23S rRNA + 5'-deoxyadenosine + L-methionine + 2 oxidized [2Fe-2S]-[ferredoxin] + S-adenosyl-L-homocysteine</text>
        <dbReference type="Rhea" id="RHEA:42916"/>
        <dbReference type="Rhea" id="RHEA-COMP:10000"/>
        <dbReference type="Rhea" id="RHEA-COMP:10001"/>
        <dbReference type="Rhea" id="RHEA-COMP:10152"/>
        <dbReference type="Rhea" id="RHEA-COMP:10282"/>
        <dbReference type="ChEBI" id="CHEBI:17319"/>
        <dbReference type="ChEBI" id="CHEBI:33737"/>
        <dbReference type="ChEBI" id="CHEBI:33738"/>
        <dbReference type="ChEBI" id="CHEBI:57844"/>
        <dbReference type="ChEBI" id="CHEBI:57856"/>
        <dbReference type="ChEBI" id="CHEBI:59789"/>
        <dbReference type="ChEBI" id="CHEBI:74411"/>
        <dbReference type="ChEBI" id="CHEBI:74497"/>
        <dbReference type="EC" id="2.1.1.192"/>
    </reaction>
</comment>
<dbReference type="InterPro" id="IPR040072">
    <property type="entry name" value="Methyltransferase_A"/>
</dbReference>
<feature type="binding site" evidence="13">
    <location>
        <begin position="222"/>
        <end position="224"/>
    </location>
    <ligand>
        <name>S-adenosyl-L-methionine</name>
        <dbReference type="ChEBI" id="CHEBI:59789"/>
    </ligand>
</feature>
<evidence type="ECO:0000256" key="5">
    <source>
        <dbReference type="ARBA" id="ARBA00022552"/>
    </source>
</evidence>
<accession>A0A512M7F2</accession>
<feature type="active site" description="S-methylcysteine intermediate" evidence="13">
    <location>
        <position position="341"/>
    </location>
</feature>
<dbReference type="GO" id="GO:0002935">
    <property type="term" value="F:tRNA (adenine(37)-C2)-methyltransferase activity"/>
    <property type="evidence" value="ECO:0007669"/>
    <property type="project" value="UniProtKB-UniRule"/>
</dbReference>
<dbReference type="SFLD" id="SFLDG01062">
    <property type="entry name" value="methyltransferase_(Class_A)"/>
    <property type="match status" value="1"/>
</dbReference>
<dbReference type="Gene3D" id="3.20.20.70">
    <property type="entry name" value="Aldolase class I"/>
    <property type="match status" value="1"/>
</dbReference>
<keyword evidence="16" id="KW-1185">Reference proteome</keyword>
<dbReference type="EMBL" id="BKAG01000011">
    <property type="protein sequence ID" value="GEP42668.1"/>
    <property type="molecule type" value="Genomic_DNA"/>
</dbReference>
<evidence type="ECO:0000313" key="16">
    <source>
        <dbReference type="Proteomes" id="UP000321577"/>
    </source>
</evidence>
<dbReference type="GO" id="GO:0005737">
    <property type="term" value="C:cytoplasm"/>
    <property type="evidence" value="ECO:0007669"/>
    <property type="project" value="UniProtKB-SubCell"/>
</dbReference>
<dbReference type="GO" id="GO:0030488">
    <property type="term" value="P:tRNA methylation"/>
    <property type="evidence" value="ECO:0007669"/>
    <property type="project" value="UniProtKB-UniRule"/>
</dbReference>
<dbReference type="RefSeq" id="WP_218032946.1">
    <property type="nucleotide sequence ID" value="NZ_BKAG01000011.1"/>
</dbReference>
<keyword evidence="10 13" id="KW-0408">Iron</keyword>
<dbReference type="Pfam" id="PF04055">
    <property type="entry name" value="Radical_SAM"/>
    <property type="match status" value="1"/>
</dbReference>
<gene>
    <name evidence="15" type="primary">rlmN_1</name>
    <name evidence="13" type="synonym">rlmN</name>
    <name evidence="15" type="ORF">BGE01nite_19590</name>
</gene>
<organism evidence="15 16">
    <name type="scientific">Brevifollis gellanilyticus</name>
    <dbReference type="NCBI Taxonomy" id="748831"/>
    <lineage>
        <taxon>Bacteria</taxon>
        <taxon>Pseudomonadati</taxon>
        <taxon>Verrucomicrobiota</taxon>
        <taxon>Verrucomicrobiia</taxon>
        <taxon>Verrucomicrobiales</taxon>
        <taxon>Verrucomicrobiaceae</taxon>
    </lineage>
</organism>
<name>A0A512M7F2_9BACT</name>
<evidence type="ECO:0000256" key="3">
    <source>
        <dbReference type="ARBA" id="ARBA00022485"/>
    </source>
</evidence>
<dbReference type="CDD" id="cd01335">
    <property type="entry name" value="Radical_SAM"/>
    <property type="match status" value="1"/>
</dbReference>